<dbReference type="EMBL" id="CAMAPF010001087">
    <property type="protein sequence ID" value="CAH9145872.1"/>
    <property type="molecule type" value="Genomic_DNA"/>
</dbReference>
<feature type="region of interest" description="Disordered" evidence="1">
    <location>
        <begin position="195"/>
        <end position="229"/>
    </location>
</feature>
<feature type="compositionally biased region" description="Polar residues" evidence="1">
    <location>
        <begin position="198"/>
        <end position="218"/>
    </location>
</feature>
<dbReference type="InterPro" id="IPR024752">
    <property type="entry name" value="Myb/SANT-like_dom"/>
</dbReference>
<gene>
    <name evidence="3" type="ORF">CEPIT_LOCUS42555</name>
</gene>
<keyword evidence="4" id="KW-1185">Reference proteome</keyword>
<organism evidence="3 4">
    <name type="scientific">Cuscuta epithymum</name>
    <dbReference type="NCBI Taxonomy" id="186058"/>
    <lineage>
        <taxon>Eukaryota</taxon>
        <taxon>Viridiplantae</taxon>
        <taxon>Streptophyta</taxon>
        <taxon>Embryophyta</taxon>
        <taxon>Tracheophyta</taxon>
        <taxon>Spermatophyta</taxon>
        <taxon>Magnoliopsida</taxon>
        <taxon>eudicotyledons</taxon>
        <taxon>Gunneridae</taxon>
        <taxon>Pentapetalae</taxon>
        <taxon>asterids</taxon>
        <taxon>lamiids</taxon>
        <taxon>Solanales</taxon>
        <taxon>Convolvulaceae</taxon>
        <taxon>Cuscuteae</taxon>
        <taxon>Cuscuta</taxon>
        <taxon>Cuscuta subgen. Cuscuta</taxon>
    </lineage>
</organism>
<accession>A0AAV0GE61</accession>
<evidence type="ECO:0000256" key="1">
    <source>
        <dbReference type="SAM" id="MobiDB-lite"/>
    </source>
</evidence>
<feature type="domain" description="Myb/SANT-like" evidence="2">
    <location>
        <begin position="21"/>
        <end position="118"/>
    </location>
</feature>
<reference evidence="3" key="1">
    <citation type="submission" date="2022-07" db="EMBL/GenBank/DDBJ databases">
        <authorList>
            <person name="Macas J."/>
            <person name="Novak P."/>
            <person name="Neumann P."/>
        </authorList>
    </citation>
    <scope>NUCLEOTIDE SEQUENCE</scope>
</reference>
<dbReference type="AlphaFoldDB" id="A0AAV0GE61"/>
<dbReference type="Pfam" id="PF12776">
    <property type="entry name" value="Myb_DNA-bind_3"/>
    <property type="match status" value="1"/>
</dbReference>
<sequence length="273" mass="30881">MPPKRIRTEGVDATSTDERTNWARDMDEFLLDSHLNQTCLGNRPNGTFSAHAYNQILKELEEKFPNITWNKDKFKNGVKTLKKTWQKAYDLFKNASQSGWGYNENTHTWEVEPQVWNEFVQAHLEAHIWKDKPIPYYKKMEELYGKDRATREGADTASEIRARRVASTQQYSGSGSMINDIDDMTEQDEIQIEGFSSPGANETSPATVDVESGTTHANSSGAKRGKKGGKSKVDMELFFEKCEGMLSSGIEKLGRSINDIPLTPADEINRYGL</sequence>
<proteinExistence type="predicted"/>
<dbReference type="PANTHER" id="PTHR46929">
    <property type="entry name" value="EXPRESSED PROTEIN"/>
    <property type="match status" value="1"/>
</dbReference>
<evidence type="ECO:0000313" key="3">
    <source>
        <dbReference type="EMBL" id="CAH9145872.1"/>
    </source>
</evidence>
<name>A0AAV0GE61_9ASTE</name>
<protein>
    <recommendedName>
        <fullName evidence="2">Myb/SANT-like domain-containing protein</fullName>
    </recommendedName>
</protein>
<evidence type="ECO:0000313" key="4">
    <source>
        <dbReference type="Proteomes" id="UP001152523"/>
    </source>
</evidence>
<evidence type="ECO:0000259" key="2">
    <source>
        <dbReference type="Pfam" id="PF12776"/>
    </source>
</evidence>
<dbReference type="PANTHER" id="PTHR46929:SF13">
    <property type="entry name" value="MYB_SANT-LIKE DNA-BINDING DOMAIN PROTEIN"/>
    <property type="match status" value="1"/>
</dbReference>
<comment type="caution">
    <text evidence="3">The sequence shown here is derived from an EMBL/GenBank/DDBJ whole genome shotgun (WGS) entry which is preliminary data.</text>
</comment>
<dbReference type="Proteomes" id="UP001152523">
    <property type="component" value="Unassembled WGS sequence"/>
</dbReference>